<dbReference type="Proteomes" id="UP000006753">
    <property type="component" value="Unassembled WGS sequence"/>
</dbReference>
<dbReference type="KEGG" id="mbe:MBM_02659"/>
<evidence type="ECO:0000313" key="2">
    <source>
        <dbReference type="EMBL" id="EKD19422.1"/>
    </source>
</evidence>
<proteinExistence type="predicted"/>
<dbReference type="InParanoid" id="K1X320"/>
<feature type="compositionally biased region" description="Polar residues" evidence="1">
    <location>
        <begin position="1"/>
        <end position="25"/>
    </location>
</feature>
<evidence type="ECO:0000313" key="3">
    <source>
        <dbReference type="Proteomes" id="UP000006753"/>
    </source>
</evidence>
<feature type="region of interest" description="Disordered" evidence="1">
    <location>
        <begin position="1"/>
        <end position="92"/>
    </location>
</feature>
<accession>K1X320</accession>
<reference evidence="2 3" key="1">
    <citation type="journal article" date="2012" name="BMC Genomics">
        <title>Sequencing the genome of Marssonina brunnea reveals fungus-poplar co-evolution.</title>
        <authorList>
            <person name="Zhu S."/>
            <person name="Cao Y.-Z."/>
            <person name="Jiang C."/>
            <person name="Tan B.-Y."/>
            <person name="Wang Z."/>
            <person name="Feng S."/>
            <person name="Zhang L."/>
            <person name="Su X.-H."/>
            <person name="Brejova B."/>
            <person name="Vinar T."/>
            <person name="Xu M."/>
            <person name="Wang M.-X."/>
            <person name="Zhang S.-G."/>
            <person name="Huang M.-R."/>
            <person name="Wu R."/>
            <person name="Zhou Y."/>
        </authorList>
    </citation>
    <scope>NUCLEOTIDE SEQUENCE [LARGE SCALE GENOMIC DNA]</scope>
    <source>
        <strain evidence="2 3">MB_m1</strain>
    </source>
</reference>
<organism evidence="2 3">
    <name type="scientific">Marssonina brunnea f. sp. multigermtubi (strain MB_m1)</name>
    <name type="common">Marssonina leaf spot fungus</name>
    <dbReference type="NCBI Taxonomy" id="1072389"/>
    <lineage>
        <taxon>Eukaryota</taxon>
        <taxon>Fungi</taxon>
        <taxon>Dikarya</taxon>
        <taxon>Ascomycota</taxon>
        <taxon>Pezizomycotina</taxon>
        <taxon>Leotiomycetes</taxon>
        <taxon>Helotiales</taxon>
        <taxon>Drepanopezizaceae</taxon>
        <taxon>Drepanopeziza</taxon>
    </lineage>
</organism>
<gene>
    <name evidence="2" type="ORF">MBM_02659</name>
</gene>
<dbReference type="EMBL" id="JH921431">
    <property type="protein sequence ID" value="EKD19422.1"/>
    <property type="molecule type" value="Genomic_DNA"/>
</dbReference>
<sequence>MGQKLQGAQDQRTTLPRPNIPSNGFNHPRSLFRNPHMTHGIGLPPPRPSQLQQPDVRPRNIQRVPDIAGPYREPLPVVLHPNTGAHGPSPKNKYQYALLERYETDIMIKSEAIPGLDVPPSSGVEKCEQAYNAAFVYFTYD</sequence>
<dbReference type="AlphaFoldDB" id="K1X320"/>
<evidence type="ECO:0000256" key="1">
    <source>
        <dbReference type="SAM" id="MobiDB-lite"/>
    </source>
</evidence>
<dbReference type="HOGENOM" id="CLU_1825696_0_0_1"/>
<keyword evidence="3" id="KW-1185">Reference proteome</keyword>
<protein>
    <submittedName>
        <fullName evidence="2">Uncharacterized protein</fullName>
    </submittedName>
</protein>
<name>K1X320_MARBU</name>